<dbReference type="Proteomes" id="UP001175353">
    <property type="component" value="Unassembled WGS sequence"/>
</dbReference>
<evidence type="ECO:0000313" key="1">
    <source>
        <dbReference type="EMBL" id="KAK0949031.1"/>
    </source>
</evidence>
<sequence>MPPIRLLFHLRSLAPRRSYTTGPLPPAPSRIARLEARLPRFLHRFTVPLRNAPVSHITAFLVLHELTAIVPLFGLAALFHYSDWLPPFISEGRWVTEGTEKFGRYFRRKGWISEADGNEVSGRSGQWWGSGRGGVRIVVEFATAYAITKASLPLRLVLSAWATPWFARWTILPVTGVMKKSWQRTGGGERNDGASLAVGKTAVGAGVLSREAKMKARDAGIDAGTHKGRKAIEPADKINVRRTTFAESSGLSAPNPAPTVSGNLEGKAELRRAHIFHWSTFINLEAGISVCHVTYR</sequence>
<dbReference type="PANTHER" id="PTHR28002:SF1">
    <property type="entry name" value="MIOREX COMPLEX COMPONENT 11"/>
    <property type="match status" value="1"/>
</dbReference>
<evidence type="ECO:0000313" key="2">
    <source>
        <dbReference type="Proteomes" id="UP001175353"/>
    </source>
</evidence>
<dbReference type="AlphaFoldDB" id="A0AAN6JUM4"/>
<name>A0AAN6JUM4_9PEZI</name>
<dbReference type="Pfam" id="PF10306">
    <property type="entry name" value="FLILHELTA"/>
    <property type="match status" value="1"/>
</dbReference>
<keyword evidence="2" id="KW-1185">Reference proteome</keyword>
<protein>
    <submittedName>
        <fullName evidence="1">Uncharacterized protein</fullName>
    </submittedName>
</protein>
<dbReference type="PANTHER" id="PTHR28002">
    <property type="entry name" value="MIOREX COMPLEX COMPONENT 11"/>
    <property type="match status" value="1"/>
</dbReference>
<dbReference type="InterPro" id="IPR018811">
    <property type="entry name" value="MRX11"/>
</dbReference>
<dbReference type="GO" id="GO:0005739">
    <property type="term" value="C:mitochondrion"/>
    <property type="evidence" value="ECO:0007669"/>
    <property type="project" value="TreeGrafter"/>
</dbReference>
<accession>A0AAN6JUM4</accession>
<dbReference type="EMBL" id="JAUJLE010001454">
    <property type="protein sequence ID" value="KAK0949031.1"/>
    <property type="molecule type" value="Genomic_DNA"/>
</dbReference>
<gene>
    <name evidence="1" type="ORF">LTR91_026781</name>
</gene>
<proteinExistence type="predicted"/>
<comment type="caution">
    <text evidence="1">The sequence shown here is derived from an EMBL/GenBank/DDBJ whole genome shotgun (WGS) entry which is preliminary data.</text>
</comment>
<organism evidence="1 2">
    <name type="scientific">Friedmanniomyces endolithicus</name>
    <dbReference type="NCBI Taxonomy" id="329885"/>
    <lineage>
        <taxon>Eukaryota</taxon>
        <taxon>Fungi</taxon>
        <taxon>Dikarya</taxon>
        <taxon>Ascomycota</taxon>
        <taxon>Pezizomycotina</taxon>
        <taxon>Dothideomycetes</taxon>
        <taxon>Dothideomycetidae</taxon>
        <taxon>Mycosphaerellales</taxon>
        <taxon>Teratosphaeriaceae</taxon>
        <taxon>Friedmanniomyces</taxon>
    </lineage>
</organism>
<reference evidence="1" key="1">
    <citation type="submission" date="2023-06" db="EMBL/GenBank/DDBJ databases">
        <title>Black Yeasts Isolated from many extreme environments.</title>
        <authorList>
            <person name="Coleine C."/>
            <person name="Stajich J.E."/>
            <person name="Selbmann L."/>
        </authorList>
    </citation>
    <scope>NUCLEOTIDE SEQUENCE</scope>
    <source>
        <strain evidence="1">CCFEE 5200</strain>
    </source>
</reference>